<keyword evidence="2" id="KW-1185">Reference proteome</keyword>
<sequence length="157" mass="17631">MQRKIKWHRVLLICGGLLLGLGLVYLVALLVTLRQIEIAWRPITYSKTVSFPEKGVNIHIDTRVGGLLGNHSYITFSGTMKDQVLRDSIVLPDPYAFYKKQGIDTLFVCLSRNETYEVLHRIGPIVVEIRGIGHSYKSGDPVPPPNFKIINTTTGIE</sequence>
<dbReference type="AlphaFoldDB" id="A0A4Y1WV40"/>
<dbReference type="GeneID" id="78342881"/>
<protein>
    <submittedName>
        <fullName evidence="1">Uncharacterized protein</fullName>
    </submittedName>
</protein>
<dbReference type="KEGG" id="acou:A5CBH24_21630"/>
<gene>
    <name evidence="1" type="ORF">A5CBH24_21630</name>
</gene>
<reference evidence="2" key="1">
    <citation type="submission" date="2019-06" db="EMBL/GenBank/DDBJ databases">
        <title>Alistipes onderdonkii subsp. vulgaris subsp. nov., Alistipes dispar sp. nov. and Alistipes communis sp. nov., isolated from human faeces, and creation of Alistipes onderdonkii subsp. onderdonkii subsp. nov.</title>
        <authorList>
            <person name="Sakamoto M."/>
            <person name="Ikeyama N."/>
            <person name="Ogata Y."/>
            <person name="Suda W."/>
            <person name="Iino T."/>
            <person name="Hattori M."/>
            <person name="Ohkuma M."/>
        </authorList>
    </citation>
    <scope>NUCLEOTIDE SEQUENCE [LARGE SCALE GENOMIC DNA]</scope>
    <source>
        <strain evidence="2">5CBH24</strain>
    </source>
</reference>
<evidence type="ECO:0000313" key="1">
    <source>
        <dbReference type="EMBL" id="BBL04850.1"/>
    </source>
</evidence>
<dbReference type="EMBL" id="AP019735">
    <property type="protein sequence ID" value="BBL04850.1"/>
    <property type="molecule type" value="Genomic_DNA"/>
</dbReference>
<evidence type="ECO:0000313" key="2">
    <source>
        <dbReference type="Proteomes" id="UP000318946"/>
    </source>
</evidence>
<name>A0A4Y1WV40_9BACT</name>
<accession>A0A4Y1WV40</accession>
<dbReference type="RefSeq" id="WP_141413177.1">
    <property type="nucleotide sequence ID" value="NZ_AP019735.1"/>
</dbReference>
<dbReference type="Proteomes" id="UP000318946">
    <property type="component" value="Chromosome"/>
</dbReference>
<proteinExistence type="predicted"/>
<organism evidence="1 2">
    <name type="scientific">Alistipes communis</name>
    <dbReference type="NCBI Taxonomy" id="2585118"/>
    <lineage>
        <taxon>Bacteria</taxon>
        <taxon>Pseudomonadati</taxon>
        <taxon>Bacteroidota</taxon>
        <taxon>Bacteroidia</taxon>
        <taxon>Bacteroidales</taxon>
        <taxon>Rikenellaceae</taxon>
        <taxon>Alistipes</taxon>
    </lineage>
</organism>